<sequence length="277" mass="31168">MILKGNNYALRAYNTDKRRSYLVVASLTGLMASSQPAEPKTFRNRLPIGNSYLFSMPGGYGMAVRHSDELYTFGMKGDTLCHFVLGNSERYKPRLFEAERDIVYHVGGRTLFYHAYGNKIYRVKDASTLEVVYKLDFGSLSRITGADVARGGNVRSSYFVTSCMETDHFLFLNVDKGYDSENARRKGEVQLYSLVYDKRNGEFFSLPEVTGGGHPESPLIAAGLQEDLPFWPNLNLNGDPAFVVGKAVLEKYYPIQLRGNDKLGEFNETDLILMTVK</sequence>
<evidence type="ECO:0000313" key="1">
    <source>
        <dbReference type="EMBL" id="BAD48791.1"/>
    </source>
</evidence>
<dbReference type="OrthoDB" id="1022109at2"/>
<protein>
    <recommendedName>
        <fullName evidence="3">DUF4934 domain-containing protein</fullName>
    </recommendedName>
</protein>
<proteinExistence type="predicted"/>
<name>Q64UN8_BACFR</name>
<dbReference type="STRING" id="295405.BF2044"/>
<organism evidence="1 2">
    <name type="scientific">Bacteroides fragilis (strain YCH46)</name>
    <dbReference type="NCBI Taxonomy" id="295405"/>
    <lineage>
        <taxon>Bacteria</taxon>
        <taxon>Pseudomonadati</taxon>
        <taxon>Bacteroidota</taxon>
        <taxon>Bacteroidia</taxon>
        <taxon>Bacteroidales</taxon>
        <taxon>Bacteroidaceae</taxon>
        <taxon>Bacteroides</taxon>
    </lineage>
</organism>
<gene>
    <name evidence="1" type="ordered locus">BF2044</name>
</gene>
<dbReference type="PATRIC" id="fig|295405.11.peg.1992"/>
<dbReference type="AlphaFoldDB" id="Q64UN8"/>
<dbReference type="InterPro" id="IPR032559">
    <property type="entry name" value="DUF4933"/>
</dbReference>
<dbReference type="Pfam" id="PF16287">
    <property type="entry name" value="DUF4933"/>
    <property type="match status" value="1"/>
</dbReference>
<evidence type="ECO:0000313" key="2">
    <source>
        <dbReference type="Proteomes" id="UP000002197"/>
    </source>
</evidence>
<dbReference type="Proteomes" id="UP000002197">
    <property type="component" value="Chromosome"/>
</dbReference>
<accession>Q64UN8</accession>
<dbReference type="HOGENOM" id="CLU_1003454_0_0_10"/>
<dbReference type="EMBL" id="AP006841">
    <property type="protein sequence ID" value="BAD48791.1"/>
    <property type="molecule type" value="Genomic_DNA"/>
</dbReference>
<dbReference type="RefSeq" id="WP_011202705.1">
    <property type="nucleotide sequence ID" value="NC_006347.1"/>
</dbReference>
<reference evidence="1 2" key="1">
    <citation type="journal article" date="2004" name="Proc. Natl. Acad. Sci. U.S.A.">
        <title>Genomic analysis of Bacteroides fragilis reveals extensive DNA inversions regulating cell surface adaptation.</title>
        <authorList>
            <person name="Kuwahara T."/>
            <person name="Yamashita A."/>
            <person name="Hirakawa H."/>
            <person name="Nakayama H."/>
            <person name="Toh H."/>
            <person name="Okada N."/>
            <person name="Kuhara S."/>
            <person name="Hattori M."/>
            <person name="Hayashi T."/>
            <person name="Ohnishi Y."/>
        </authorList>
    </citation>
    <scope>NUCLEOTIDE SEQUENCE [LARGE SCALE GENOMIC DNA]</scope>
    <source>
        <strain evidence="1 2">YCH46</strain>
    </source>
</reference>
<dbReference type="KEGG" id="bfr:BF2044"/>
<evidence type="ECO:0008006" key="3">
    <source>
        <dbReference type="Google" id="ProtNLM"/>
    </source>
</evidence>